<dbReference type="Proteomes" id="UP000626242">
    <property type="component" value="Unassembled WGS sequence"/>
</dbReference>
<reference evidence="1 2" key="1">
    <citation type="submission" date="2020-08" db="EMBL/GenBank/DDBJ databases">
        <title>A Genomic Blueprint of the Chicken Gut Microbiome.</title>
        <authorList>
            <person name="Gilroy R."/>
            <person name="Ravi A."/>
            <person name="Getino M."/>
            <person name="Pursley I."/>
            <person name="Horton D.L."/>
            <person name="Alikhan N.-F."/>
            <person name="Baker D."/>
            <person name="Gharbi K."/>
            <person name="Hall N."/>
            <person name="Watson M."/>
            <person name="Adriaenssens E.M."/>
            <person name="Foster-Nyarko E."/>
            <person name="Jarju S."/>
            <person name="Secka A."/>
            <person name="Antonio M."/>
            <person name="Oren A."/>
            <person name="Chaudhuri R."/>
            <person name="La Ragione R.M."/>
            <person name="Hildebrand F."/>
            <person name="Pallen M.J."/>
        </authorList>
    </citation>
    <scope>NUCLEOTIDE SEQUENCE [LARGE SCALE GENOMIC DNA]</scope>
    <source>
        <strain evidence="1 2">Sa1CVA4</strain>
    </source>
</reference>
<dbReference type="EMBL" id="JACSPS010000012">
    <property type="protein sequence ID" value="MBD8019133.1"/>
    <property type="molecule type" value="Genomic_DNA"/>
</dbReference>
<evidence type="ECO:0008006" key="3">
    <source>
        <dbReference type="Google" id="ProtNLM"/>
    </source>
</evidence>
<dbReference type="RefSeq" id="WP_251834330.1">
    <property type="nucleotide sequence ID" value="NZ_JACSPS010000012.1"/>
</dbReference>
<evidence type="ECO:0000313" key="1">
    <source>
        <dbReference type="EMBL" id="MBD8019133.1"/>
    </source>
</evidence>
<dbReference type="Pfam" id="PF06037">
    <property type="entry name" value="DUF922"/>
    <property type="match status" value="1"/>
</dbReference>
<comment type="caution">
    <text evidence="1">The sequence shown here is derived from an EMBL/GenBank/DDBJ whole genome shotgun (WGS) entry which is preliminary data.</text>
</comment>
<sequence>MKYKLTFLIIFFNFLAFSQIIEWSPNSKLTRNDFQGIIPGNTINHAGTSYNVSYEIMSTSIWTGKIQIRTYAIFNREESWLNETYYTDGLLNHEQGHFDIAQIFAYKLQRLINKEIKNSKDFNSKISDLIKIIGDECIAFQEKYDLVTDHGTILEKQKEYDEIIEEYLRSNNYR</sequence>
<proteinExistence type="predicted"/>
<organism evidence="1 2">
    <name type="scientific">Kaistella pullorum</name>
    <dbReference type="NCBI Taxonomy" id="2763074"/>
    <lineage>
        <taxon>Bacteria</taxon>
        <taxon>Pseudomonadati</taxon>
        <taxon>Bacteroidota</taxon>
        <taxon>Flavobacteriia</taxon>
        <taxon>Flavobacteriales</taxon>
        <taxon>Weeksellaceae</taxon>
        <taxon>Chryseobacterium group</taxon>
        <taxon>Kaistella</taxon>
    </lineage>
</organism>
<name>A0ABR8WPY9_9FLAO</name>
<keyword evidence="2" id="KW-1185">Reference proteome</keyword>
<dbReference type="InterPro" id="IPR010321">
    <property type="entry name" value="DUF922"/>
</dbReference>
<accession>A0ABR8WPY9</accession>
<evidence type="ECO:0000313" key="2">
    <source>
        <dbReference type="Proteomes" id="UP000626242"/>
    </source>
</evidence>
<protein>
    <recommendedName>
        <fullName evidence="3">DUF922 domain-containing protein</fullName>
    </recommendedName>
</protein>
<gene>
    <name evidence="1" type="ORF">H9628_11710</name>
</gene>